<proteinExistence type="predicted"/>
<gene>
    <name evidence="1" type="ORF">X975_13098</name>
</gene>
<accession>A0A087V0Z0</accession>
<evidence type="ECO:0000313" key="2">
    <source>
        <dbReference type="Proteomes" id="UP000054359"/>
    </source>
</evidence>
<sequence>MYWIILRPGMFSFGVQSCILRVACNMLVRKFNVICILCLQYVVIGKCSCFSAPVSEAVHL</sequence>
<dbReference type="Proteomes" id="UP000054359">
    <property type="component" value="Unassembled WGS sequence"/>
</dbReference>
<keyword evidence="2" id="KW-1185">Reference proteome</keyword>
<reference evidence="1 2" key="1">
    <citation type="submission" date="2013-11" db="EMBL/GenBank/DDBJ databases">
        <title>Genome sequencing of Stegodyphus mimosarum.</title>
        <authorList>
            <person name="Bechsgaard J."/>
        </authorList>
    </citation>
    <scope>NUCLEOTIDE SEQUENCE [LARGE SCALE GENOMIC DNA]</scope>
</reference>
<dbReference type="PROSITE" id="PS51257">
    <property type="entry name" value="PROKAR_LIPOPROTEIN"/>
    <property type="match status" value="1"/>
</dbReference>
<feature type="non-terminal residue" evidence="1">
    <location>
        <position position="60"/>
    </location>
</feature>
<name>A0A087V0Z0_STEMI</name>
<dbReference type="EMBL" id="KL816489">
    <property type="protein sequence ID" value="KFM83279.1"/>
    <property type="molecule type" value="Genomic_DNA"/>
</dbReference>
<protein>
    <submittedName>
        <fullName evidence="1">Uncharacterized protein</fullName>
    </submittedName>
</protein>
<evidence type="ECO:0000313" key="1">
    <source>
        <dbReference type="EMBL" id="KFM83279.1"/>
    </source>
</evidence>
<dbReference type="AlphaFoldDB" id="A0A087V0Z0"/>
<organism evidence="1 2">
    <name type="scientific">Stegodyphus mimosarum</name>
    <name type="common">African social velvet spider</name>
    <dbReference type="NCBI Taxonomy" id="407821"/>
    <lineage>
        <taxon>Eukaryota</taxon>
        <taxon>Metazoa</taxon>
        <taxon>Ecdysozoa</taxon>
        <taxon>Arthropoda</taxon>
        <taxon>Chelicerata</taxon>
        <taxon>Arachnida</taxon>
        <taxon>Araneae</taxon>
        <taxon>Araneomorphae</taxon>
        <taxon>Entelegynae</taxon>
        <taxon>Eresoidea</taxon>
        <taxon>Eresidae</taxon>
        <taxon>Stegodyphus</taxon>
    </lineage>
</organism>